<protein>
    <submittedName>
        <fullName evidence="3">Uncharacterized protein</fullName>
    </submittedName>
</protein>
<keyword evidence="2" id="KW-0732">Signal</keyword>
<organism evidence="3 4">
    <name type="scientific">Roseateles oligotrophus</name>
    <dbReference type="NCBI Taxonomy" id="1769250"/>
    <lineage>
        <taxon>Bacteria</taxon>
        <taxon>Pseudomonadati</taxon>
        <taxon>Pseudomonadota</taxon>
        <taxon>Betaproteobacteria</taxon>
        <taxon>Burkholderiales</taxon>
        <taxon>Sphaerotilaceae</taxon>
        <taxon>Roseateles</taxon>
    </lineage>
</organism>
<keyword evidence="4" id="KW-1185">Reference proteome</keyword>
<accession>A0ABT2YCN3</accession>
<name>A0ABT2YCN3_9BURK</name>
<dbReference type="RefSeq" id="WP_263570420.1">
    <property type="nucleotide sequence ID" value="NZ_JAJIRN010000003.1"/>
</dbReference>
<feature type="chain" id="PRO_5045052795" evidence="2">
    <location>
        <begin position="23"/>
        <end position="126"/>
    </location>
</feature>
<sequence>MTHIFNSIALIGLSLIAVGAQAASPVANESAAGQALRGECASKYSANYAQADQAQAAGAAEYTFVYHKGQYKGEHVAGQSLDCTEQQYAHYLTTVDLDRVMNAYPTAAGRPSVKAPRLPRAPSAGK</sequence>
<evidence type="ECO:0000256" key="2">
    <source>
        <dbReference type="SAM" id="SignalP"/>
    </source>
</evidence>
<proteinExistence type="predicted"/>
<dbReference type="Proteomes" id="UP001209701">
    <property type="component" value="Unassembled WGS sequence"/>
</dbReference>
<feature type="signal peptide" evidence="2">
    <location>
        <begin position="1"/>
        <end position="22"/>
    </location>
</feature>
<reference evidence="3 4" key="1">
    <citation type="submission" date="2021-11" db="EMBL/GenBank/DDBJ databases">
        <authorList>
            <person name="Liang Q."/>
            <person name="Mou H."/>
            <person name="Liu Z."/>
        </authorList>
    </citation>
    <scope>NUCLEOTIDE SEQUENCE [LARGE SCALE GENOMIC DNA]</scope>
    <source>
        <strain evidence="3 4">CHU3</strain>
    </source>
</reference>
<evidence type="ECO:0000313" key="3">
    <source>
        <dbReference type="EMBL" id="MCV2367794.1"/>
    </source>
</evidence>
<evidence type="ECO:0000313" key="4">
    <source>
        <dbReference type="Proteomes" id="UP001209701"/>
    </source>
</evidence>
<feature type="region of interest" description="Disordered" evidence="1">
    <location>
        <begin position="106"/>
        <end position="126"/>
    </location>
</feature>
<dbReference type="EMBL" id="JAJIRN010000003">
    <property type="protein sequence ID" value="MCV2367794.1"/>
    <property type="molecule type" value="Genomic_DNA"/>
</dbReference>
<comment type="caution">
    <text evidence="3">The sequence shown here is derived from an EMBL/GenBank/DDBJ whole genome shotgun (WGS) entry which is preliminary data.</text>
</comment>
<evidence type="ECO:0000256" key="1">
    <source>
        <dbReference type="SAM" id="MobiDB-lite"/>
    </source>
</evidence>
<gene>
    <name evidence="3" type="ORF">LNV07_06760</name>
</gene>